<proteinExistence type="predicted"/>
<evidence type="ECO:0000313" key="1">
    <source>
        <dbReference type="EMBL" id="KYQ54592.1"/>
    </source>
</evidence>
<name>A0A151X2I6_9HYME</name>
<reference evidence="1 2" key="1">
    <citation type="submission" date="2015-09" db="EMBL/GenBank/DDBJ databases">
        <title>Trachymyrmex zeteki WGS genome.</title>
        <authorList>
            <person name="Nygaard S."/>
            <person name="Hu H."/>
            <person name="Boomsma J."/>
            <person name="Zhang G."/>
        </authorList>
    </citation>
    <scope>NUCLEOTIDE SEQUENCE [LARGE SCALE GENOMIC DNA]</scope>
    <source>
        <strain evidence="1">Tzet28-1</strain>
        <tissue evidence="1">Whole body</tissue>
    </source>
</reference>
<keyword evidence="2" id="KW-1185">Reference proteome</keyword>
<organism evidence="1 2">
    <name type="scientific">Mycetomoellerius zeteki</name>
    <dbReference type="NCBI Taxonomy" id="64791"/>
    <lineage>
        <taxon>Eukaryota</taxon>
        <taxon>Metazoa</taxon>
        <taxon>Ecdysozoa</taxon>
        <taxon>Arthropoda</taxon>
        <taxon>Hexapoda</taxon>
        <taxon>Insecta</taxon>
        <taxon>Pterygota</taxon>
        <taxon>Neoptera</taxon>
        <taxon>Endopterygota</taxon>
        <taxon>Hymenoptera</taxon>
        <taxon>Apocrita</taxon>
        <taxon>Aculeata</taxon>
        <taxon>Formicoidea</taxon>
        <taxon>Formicidae</taxon>
        <taxon>Myrmicinae</taxon>
        <taxon>Mycetomoellerius</taxon>
    </lineage>
</organism>
<protein>
    <submittedName>
        <fullName evidence="1">Uncharacterized protein</fullName>
    </submittedName>
</protein>
<accession>A0A151X2I6</accession>
<dbReference type="AlphaFoldDB" id="A0A151X2I6"/>
<dbReference type="Proteomes" id="UP000075809">
    <property type="component" value="Unassembled WGS sequence"/>
</dbReference>
<dbReference type="EMBL" id="KQ982578">
    <property type="protein sequence ID" value="KYQ54592.1"/>
    <property type="molecule type" value="Genomic_DNA"/>
</dbReference>
<gene>
    <name evidence="1" type="ORF">ALC60_06508</name>
</gene>
<sequence length="251" mass="27419">MPAGKQMVAPFIGLFVGSAMTFRPAMKQAGDSPCVREYQATRLQLLFLLKCICELLTRVRASCIGRGQKEVGIDLTPAMSAAAARPLEEAVYLVCPAMSFFFRHGCTFFIIGLCTNLKNTDQTVKHIPRGKMAVALTTCCLFDSAARISFNRVIPMFIDDGSPRLPSIVGVLKHYTLSNTSSIENKEMLNQIINSISNHGRKKKSDRKCSLLIMSFGVESASELGYEGHRSFLGDGGWRVTGAIASLQIGD</sequence>
<evidence type="ECO:0000313" key="2">
    <source>
        <dbReference type="Proteomes" id="UP000075809"/>
    </source>
</evidence>